<dbReference type="OrthoDB" id="275936at2759"/>
<dbReference type="EMBL" id="QEAM01000162">
    <property type="protein sequence ID" value="TPX44905.1"/>
    <property type="molecule type" value="Genomic_DNA"/>
</dbReference>
<keyword evidence="3" id="KW-1185">Reference proteome</keyword>
<gene>
    <name evidence="2" type="ORF">SeLEV6574_g04190</name>
    <name evidence="1" type="ORF">SeMB42_g07021</name>
</gene>
<proteinExistence type="predicted"/>
<name>A0A507D0I1_9FUNG</name>
<sequence length="249" mass="26978">MSLLAALVGDLGSAALSSFFVSPFVVLVDRAVIMNASGAMKLGPALLSGIKELLLRPWRVYGRVETRLVWVVYFGTYGVANSVSTISQKYDTKPGAPQLVGTTAANMGLSIWKDQALTKMFGTSKPRPLPVSSYSFFALRDLLTIGSSFTIPPMVSSYLQKEHGLSKQFSTVVAQVTCPMLVQAVTTPLHLFALDLYNNPHQSLRQRMSCIGGQYAPVATIRALRVLPAFGIGGLANTRFRAVAKEYLQ</sequence>
<dbReference type="Proteomes" id="UP000317494">
    <property type="component" value="Unassembled WGS sequence"/>
</dbReference>
<evidence type="ECO:0000313" key="4">
    <source>
        <dbReference type="Proteomes" id="UP000320475"/>
    </source>
</evidence>
<accession>A0A507D0I1</accession>
<dbReference type="VEuPathDB" id="FungiDB:SeMB42_g07021"/>
<comment type="caution">
    <text evidence="2">The sequence shown here is derived from an EMBL/GenBank/DDBJ whole genome shotgun (WGS) entry which is preliminary data.</text>
</comment>
<dbReference type="EMBL" id="QEAN01000444">
    <property type="protein sequence ID" value="TPX36834.1"/>
    <property type="molecule type" value="Genomic_DNA"/>
</dbReference>
<protein>
    <submittedName>
        <fullName evidence="2">Uncharacterized protein</fullName>
    </submittedName>
</protein>
<dbReference type="PANTHER" id="PTHR37845">
    <property type="entry name" value="SEQUENCE ORPHAN"/>
    <property type="match status" value="1"/>
</dbReference>
<dbReference type="PANTHER" id="PTHR37845:SF1">
    <property type="entry name" value="SEQUENCE ORPHAN"/>
    <property type="match status" value="1"/>
</dbReference>
<dbReference type="STRING" id="286115.A0A507D0I1"/>
<reference evidence="3 4" key="1">
    <citation type="journal article" date="2019" name="Sci. Rep.">
        <title>Comparative genomics of chytrid fungi reveal insights into the obligate biotrophic and pathogenic lifestyle of Synchytrium endobioticum.</title>
        <authorList>
            <person name="van de Vossenberg B.T.L.H."/>
            <person name="Warris S."/>
            <person name="Nguyen H.D.T."/>
            <person name="van Gent-Pelzer M.P.E."/>
            <person name="Joly D.L."/>
            <person name="van de Geest H.C."/>
            <person name="Bonants P.J.M."/>
            <person name="Smith D.S."/>
            <person name="Levesque C.A."/>
            <person name="van der Lee T.A.J."/>
        </authorList>
    </citation>
    <scope>NUCLEOTIDE SEQUENCE [LARGE SCALE GENOMIC DNA]</scope>
    <source>
        <strain evidence="2 4">LEV6574</strain>
        <strain evidence="1 3">MB42</strain>
    </source>
</reference>
<evidence type="ECO:0000313" key="1">
    <source>
        <dbReference type="EMBL" id="TPX36834.1"/>
    </source>
</evidence>
<dbReference type="Proteomes" id="UP000320475">
    <property type="component" value="Unassembled WGS sequence"/>
</dbReference>
<dbReference type="InterPro" id="IPR038781">
    <property type="entry name" value="C365.16-ike"/>
</dbReference>
<dbReference type="GO" id="GO:0005739">
    <property type="term" value="C:mitochondrion"/>
    <property type="evidence" value="ECO:0007669"/>
    <property type="project" value="TreeGrafter"/>
</dbReference>
<dbReference type="AlphaFoldDB" id="A0A507D0I1"/>
<evidence type="ECO:0000313" key="3">
    <source>
        <dbReference type="Proteomes" id="UP000317494"/>
    </source>
</evidence>
<organism evidence="2 4">
    <name type="scientific">Synchytrium endobioticum</name>
    <dbReference type="NCBI Taxonomy" id="286115"/>
    <lineage>
        <taxon>Eukaryota</taxon>
        <taxon>Fungi</taxon>
        <taxon>Fungi incertae sedis</taxon>
        <taxon>Chytridiomycota</taxon>
        <taxon>Chytridiomycota incertae sedis</taxon>
        <taxon>Chytridiomycetes</taxon>
        <taxon>Synchytriales</taxon>
        <taxon>Synchytriaceae</taxon>
        <taxon>Synchytrium</taxon>
    </lineage>
</organism>
<evidence type="ECO:0000313" key="2">
    <source>
        <dbReference type="EMBL" id="TPX44905.1"/>
    </source>
</evidence>